<accession>A0A1B6D180</accession>
<dbReference type="SMART" id="SM00494">
    <property type="entry name" value="ChtBD2"/>
    <property type="match status" value="3"/>
</dbReference>
<dbReference type="InterPro" id="IPR002557">
    <property type="entry name" value="Chitin-bd_dom"/>
</dbReference>
<evidence type="ECO:0000256" key="4">
    <source>
        <dbReference type="ARBA" id="ARBA00023157"/>
    </source>
</evidence>
<dbReference type="InterPro" id="IPR051940">
    <property type="entry name" value="Chitin_bind-dev_reg"/>
</dbReference>
<keyword evidence="6" id="KW-1133">Transmembrane helix</keyword>
<dbReference type="EMBL" id="GEDC01017850">
    <property type="protein sequence ID" value="JAS19448.1"/>
    <property type="molecule type" value="Transcribed_RNA"/>
</dbReference>
<keyword evidence="4" id="KW-1015">Disulfide bond</keyword>
<dbReference type="PANTHER" id="PTHR23301">
    <property type="entry name" value="CHITIN BINDING PERITROPHIN-A"/>
    <property type="match status" value="1"/>
</dbReference>
<proteinExistence type="predicted"/>
<evidence type="ECO:0000256" key="2">
    <source>
        <dbReference type="ARBA" id="ARBA00022729"/>
    </source>
</evidence>
<feature type="non-terminal residue" evidence="8">
    <location>
        <position position="1"/>
    </location>
</feature>
<feature type="domain" description="Chitin-binding type-2" evidence="7">
    <location>
        <begin position="39"/>
        <end position="97"/>
    </location>
</feature>
<evidence type="ECO:0000256" key="5">
    <source>
        <dbReference type="ARBA" id="ARBA00023180"/>
    </source>
</evidence>
<feature type="domain" description="Chitin-binding type-2" evidence="7">
    <location>
        <begin position="176"/>
        <end position="244"/>
    </location>
</feature>
<keyword evidence="1" id="KW-0147">Chitin-binding</keyword>
<keyword evidence="6" id="KW-0812">Transmembrane</keyword>
<dbReference type="PROSITE" id="PS50940">
    <property type="entry name" value="CHIT_BIND_II"/>
    <property type="match status" value="3"/>
</dbReference>
<dbReference type="SUPFAM" id="SSF57625">
    <property type="entry name" value="Invertebrate chitin-binding proteins"/>
    <property type="match status" value="3"/>
</dbReference>
<dbReference type="AlphaFoldDB" id="A0A1B6D180"/>
<keyword evidence="6" id="KW-0472">Membrane</keyword>
<gene>
    <name evidence="8" type="ORF">g.7268</name>
</gene>
<reference evidence="8" key="1">
    <citation type="submission" date="2015-12" db="EMBL/GenBank/DDBJ databases">
        <title>De novo transcriptome assembly of four potential Pierce s Disease insect vectors from Arizona vineyards.</title>
        <authorList>
            <person name="Tassone E.E."/>
        </authorList>
    </citation>
    <scope>NUCLEOTIDE SEQUENCE</scope>
</reference>
<keyword evidence="5" id="KW-0325">Glycoprotein</keyword>
<feature type="transmembrane region" description="Helical" evidence="6">
    <location>
        <begin position="12"/>
        <end position="34"/>
    </location>
</feature>
<sequence length="254" mass="28350">LNHICLDSNQHIFLQFTSTMTLNICIIFGFIVLANGQASFKCPDKDGYYPDPVQCDLYYHCRRGEVEEKLCPDGLLFDDANPSHERCDTAVNVECGDRTELQDPQPTKDCLRRNGFFRHPDAAKCDKFVNCIDGVANELPCPPGLIYDDSASTCSWPSESNRKDCVSSTRDVLADGFSCPEGDVTGPNGRTLPHPTYPHPDDCQKFYICRNGVTPQHGSCPAGSVYNEDIFKCDEPENVAGCENWFQDDDKKSK</sequence>
<dbReference type="GO" id="GO:0008061">
    <property type="term" value="F:chitin binding"/>
    <property type="evidence" value="ECO:0007669"/>
    <property type="project" value="UniProtKB-KW"/>
</dbReference>
<organism evidence="8">
    <name type="scientific">Clastoptera arizonana</name>
    <name type="common">Arizona spittle bug</name>
    <dbReference type="NCBI Taxonomy" id="38151"/>
    <lineage>
        <taxon>Eukaryota</taxon>
        <taxon>Metazoa</taxon>
        <taxon>Ecdysozoa</taxon>
        <taxon>Arthropoda</taxon>
        <taxon>Hexapoda</taxon>
        <taxon>Insecta</taxon>
        <taxon>Pterygota</taxon>
        <taxon>Neoptera</taxon>
        <taxon>Paraneoptera</taxon>
        <taxon>Hemiptera</taxon>
        <taxon>Auchenorrhyncha</taxon>
        <taxon>Cercopoidea</taxon>
        <taxon>Clastopteridae</taxon>
        <taxon>Clastoptera</taxon>
    </lineage>
</organism>
<dbReference type="Gene3D" id="2.170.140.10">
    <property type="entry name" value="Chitin binding domain"/>
    <property type="match status" value="3"/>
</dbReference>
<feature type="domain" description="Chitin-binding type-2" evidence="7">
    <location>
        <begin position="107"/>
        <end position="167"/>
    </location>
</feature>
<evidence type="ECO:0000256" key="6">
    <source>
        <dbReference type="SAM" id="Phobius"/>
    </source>
</evidence>
<name>A0A1B6D180_9HEMI</name>
<evidence type="ECO:0000256" key="3">
    <source>
        <dbReference type="ARBA" id="ARBA00022737"/>
    </source>
</evidence>
<protein>
    <recommendedName>
        <fullName evidence="7">Chitin-binding type-2 domain-containing protein</fullName>
    </recommendedName>
</protein>
<dbReference type="GO" id="GO:0005576">
    <property type="term" value="C:extracellular region"/>
    <property type="evidence" value="ECO:0007669"/>
    <property type="project" value="InterPro"/>
</dbReference>
<dbReference type="InterPro" id="IPR036508">
    <property type="entry name" value="Chitin-bd_dom_sf"/>
</dbReference>
<evidence type="ECO:0000256" key="1">
    <source>
        <dbReference type="ARBA" id="ARBA00022669"/>
    </source>
</evidence>
<evidence type="ECO:0000313" key="8">
    <source>
        <dbReference type="EMBL" id="JAS19448.1"/>
    </source>
</evidence>
<evidence type="ECO:0000259" key="7">
    <source>
        <dbReference type="PROSITE" id="PS50940"/>
    </source>
</evidence>
<dbReference type="Pfam" id="PF01607">
    <property type="entry name" value="CBM_14"/>
    <property type="match status" value="3"/>
</dbReference>
<dbReference type="PANTHER" id="PTHR23301:SF110">
    <property type="entry name" value="LD43683P-RELATED"/>
    <property type="match status" value="1"/>
</dbReference>
<keyword evidence="2" id="KW-0732">Signal</keyword>
<keyword evidence="3" id="KW-0677">Repeat</keyword>